<dbReference type="InterPro" id="IPR036691">
    <property type="entry name" value="Endo/exonu/phosph_ase_sf"/>
</dbReference>
<dbReference type="Gene3D" id="3.60.10.10">
    <property type="entry name" value="Endonuclease/exonuclease/phosphatase"/>
    <property type="match status" value="1"/>
</dbReference>
<sequence>MDVSKAFDKGNHVSNYFTNLDLLELDLKYATAEVGGVGVLVNTHLAMSIDPYECSTTRIGRFRLRRCGPFPALTVFVIYAPTLSYDEEELAAFYMDLEKLYKEDHTFFKIIVGEFNDMIGSRRTAEGLHIGTHGMEWNEQGERLSVFIRSTYTIHGNSQFQKHSHLLWTWESPGGQFHNETDHIIVNRKFCLTVVAVVPKFYSGSDYRLLS</sequence>
<reference evidence="2" key="1">
    <citation type="submission" date="2020-12" db="UniProtKB">
        <authorList>
            <consortium name="WormBaseParasite"/>
        </authorList>
    </citation>
    <scope>IDENTIFICATION</scope>
    <source>
        <strain evidence="2">MHco3</strain>
    </source>
</reference>
<dbReference type="SUPFAM" id="SSF56219">
    <property type="entry name" value="DNase I-like"/>
    <property type="match status" value="1"/>
</dbReference>
<dbReference type="Proteomes" id="UP000025227">
    <property type="component" value="Unplaced"/>
</dbReference>
<dbReference type="OMA" id="HLLWTWE"/>
<protein>
    <submittedName>
        <fullName evidence="2">Craniofacial development protein 2-like</fullName>
    </submittedName>
</protein>
<dbReference type="AlphaFoldDB" id="A0A7I4Z3H3"/>
<keyword evidence="1" id="KW-1185">Reference proteome</keyword>
<name>A0A7I4Z3H3_HAECO</name>
<dbReference type="WBParaSite" id="HCON_00184090-00001">
    <property type="protein sequence ID" value="HCON_00184090-00001"/>
    <property type="gene ID" value="HCON_00184090"/>
</dbReference>
<accession>A0A7I4Z3H3</accession>
<organism evidence="1 2">
    <name type="scientific">Haemonchus contortus</name>
    <name type="common">Barber pole worm</name>
    <dbReference type="NCBI Taxonomy" id="6289"/>
    <lineage>
        <taxon>Eukaryota</taxon>
        <taxon>Metazoa</taxon>
        <taxon>Ecdysozoa</taxon>
        <taxon>Nematoda</taxon>
        <taxon>Chromadorea</taxon>
        <taxon>Rhabditida</taxon>
        <taxon>Rhabditina</taxon>
        <taxon>Rhabditomorpha</taxon>
        <taxon>Strongyloidea</taxon>
        <taxon>Trichostrongylidae</taxon>
        <taxon>Haemonchus</taxon>
    </lineage>
</organism>
<evidence type="ECO:0000313" key="2">
    <source>
        <dbReference type="WBParaSite" id="HCON_00184090-00001"/>
    </source>
</evidence>
<proteinExistence type="predicted"/>
<dbReference type="OrthoDB" id="5824147at2759"/>
<evidence type="ECO:0000313" key="1">
    <source>
        <dbReference type="Proteomes" id="UP000025227"/>
    </source>
</evidence>